<reference evidence="1" key="1">
    <citation type="submission" date="2023-04" db="EMBL/GenBank/DDBJ databases">
        <title>Phytophthora fragariaefolia NBRC 109709.</title>
        <authorList>
            <person name="Ichikawa N."/>
            <person name="Sato H."/>
            <person name="Tonouchi N."/>
        </authorList>
    </citation>
    <scope>NUCLEOTIDE SEQUENCE</scope>
    <source>
        <strain evidence="1">NBRC 109709</strain>
    </source>
</reference>
<proteinExistence type="predicted"/>
<gene>
    <name evidence="1" type="ORF">Pfra01_000940500</name>
</gene>
<sequence length="74" mass="8247">MTSFCCRHRRVPAAAGVRRTREPNHVAETVLGDTGALVLDWRGLVAKWLMNLLPDANGDVQAACCREKDVEWLV</sequence>
<dbReference type="Proteomes" id="UP001165121">
    <property type="component" value="Unassembled WGS sequence"/>
</dbReference>
<keyword evidence="2" id="KW-1185">Reference proteome</keyword>
<organism evidence="1 2">
    <name type="scientific">Phytophthora fragariaefolia</name>
    <dbReference type="NCBI Taxonomy" id="1490495"/>
    <lineage>
        <taxon>Eukaryota</taxon>
        <taxon>Sar</taxon>
        <taxon>Stramenopiles</taxon>
        <taxon>Oomycota</taxon>
        <taxon>Peronosporomycetes</taxon>
        <taxon>Peronosporales</taxon>
        <taxon>Peronosporaceae</taxon>
        <taxon>Phytophthora</taxon>
    </lineage>
</organism>
<evidence type="ECO:0000313" key="1">
    <source>
        <dbReference type="EMBL" id="GMF35485.1"/>
    </source>
</evidence>
<evidence type="ECO:0000313" key="2">
    <source>
        <dbReference type="Proteomes" id="UP001165121"/>
    </source>
</evidence>
<protein>
    <submittedName>
        <fullName evidence="1">Unnamed protein product</fullName>
    </submittedName>
</protein>
<dbReference type="OrthoDB" id="10585459at2759"/>
<name>A0A9W6XC09_9STRA</name>
<comment type="caution">
    <text evidence="1">The sequence shown here is derived from an EMBL/GenBank/DDBJ whole genome shotgun (WGS) entry which is preliminary data.</text>
</comment>
<dbReference type="EMBL" id="BSXT01000872">
    <property type="protein sequence ID" value="GMF35485.1"/>
    <property type="molecule type" value="Genomic_DNA"/>
</dbReference>
<accession>A0A9W6XC09</accession>
<dbReference type="AlphaFoldDB" id="A0A9W6XC09"/>